<feature type="region of interest" description="Disordered" evidence="2">
    <location>
        <begin position="1"/>
        <end position="23"/>
    </location>
</feature>
<reference evidence="3" key="1">
    <citation type="journal article" date="2020" name="Front. Microbiol.">
        <title>Gene regulatory networks of Penicillium echinulatum 2HH and Penicillium oxalicum 114-2 inferred by a computational biology approach.</title>
        <authorList>
            <person name="Lenz A.R."/>
            <person name="Galan-Vasquez E."/>
            <person name="Balbinot E."/>
            <person name="De Abreu F.P."/>
            <person name="De Oliveira N.S."/>
            <person name="Da Rosa L.O."/>
            <person name="De Avila E Silva S."/>
            <person name="Camassola M."/>
            <person name="Dillon A.J.P."/>
            <person name="Perez-Rueda E."/>
        </authorList>
    </citation>
    <scope>NUCLEOTIDE SEQUENCE</scope>
    <source>
        <strain evidence="3">S1M29</strain>
    </source>
</reference>
<dbReference type="EMBL" id="WIWV01000111">
    <property type="protein sequence ID" value="KAF7713617.1"/>
    <property type="molecule type" value="Genomic_DNA"/>
</dbReference>
<comment type="caution">
    <text evidence="3">The sequence shown here is derived from an EMBL/GenBank/DDBJ whole genome shotgun (WGS) entry which is preliminary data.</text>
</comment>
<keyword evidence="1" id="KW-0175">Coiled coil</keyword>
<organism evidence="3 4">
    <name type="scientific">Penicillium ucsense</name>
    <dbReference type="NCBI Taxonomy" id="2839758"/>
    <lineage>
        <taxon>Eukaryota</taxon>
        <taxon>Fungi</taxon>
        <taxon>Dikarya</taxon>
        <taxon>Ascomycota</taxon>
        <taxon>Pezizomycotina</taxon>
        <taxon>Eurotiomycetes</taxon>
        <taxon>Eurotiomycetidae</taxon>
        <taxon>Eurotiales</taxon>
        <taxon>Aspergillaceae</taxon>
        <taxon>Penicillium</taxon>
    </lineage>
</organism>
<feature type="coiled-coil region" evidence="1">
    <location>
        <begin position="361"/>
        <end position="420"/>
    </location>
</feature>
<evidence type="ECO:0000313" key="3">
    <source>
        <dbReference type="EMBL" id="KAF7713617.1"/>
    </source>
</evidence>
<protein>
    <submittedName>
        <fullName evidence="3">Uncharacterized protein</fullName>
    </submittedName>
</protein>
<evidence type="ECO:0000256" key="2">
    <source>
        <dbReference type="SAM" id="MobiDB-lite"/>
    </source>
</evidence>
<dbReference type="OrthoDB" id="5424209at2759"/>
<dbReference type="AlphaFoldDB" id="A0A8J8VZB3"/>
<keyword evidence="4" id="KW-1185">Reference proteome</keyword>
<accession>A0A8J8VZB3</accession>
<gene>
    <name evidence="3" type="ORF">PECM_000840</name>
</gene>
<name>A0A8J8VZB3_9EURO</name>
<evidence type="ECO:0000313" key="4">
    <source>
        <dbReference type="Proteomes" id="UP000631181"/>
    </source>
</evidence>
<sequence>MSSGSNSGSIAGETSPRKKRRFTDGGLADTLKIEDYLYSIDAHRATTAPFPLPFPLKRESAPGVLRDQFWANRDAFKEILAKEGFNDNRDLFPVNVSKPGYLGGHPPRPTVMVEVRGRCPSLAPLRDHLKRFLVAKEISADVEVVNVDYCYQPGWFAISPSHPAVDVYKKIKPRLLQRLRTEIPFDWTSLTLVLLGRERLTASPSIIITVNQQSSHSWFDLVNWVRSLISENSPSGLSIKVDFIPGRFDSSPERSTSSQDEYTADGRSQFRSCGTDGLSHLGLSIGESGQTRAGTMGALVMVTHNGQTYKCGITNHHVVQPTVSKNDVDRRANQFGVPISNFDKLSSRMEFFASMDVAATRRLVDADLAEAIVELENLEETALGAELKHGEVAQSIQYRLEIAKDDHARLTEQRDFLSQLPRPLGNVLCSSGQGVWGGRVQDWALIELGEESLASMAPTIDMGEIWRLIDKGSPTPRLNLAVIDRDANRNSFPEKRFSKIVPGKWYTRIGRSSVKSGIANGVHVCLNWAGNDNIQYDLSGAQVAMDQSDTEEHLIIAQTDETSPMSIMFGDPGDSGSVVLDEFGTICGLYYGNVTRWAGPDHEIEGNAGLAMSMDDLEEGVKRKFGQDIVLSPAY</sequence>
<dbReference type="Proteomes" id="UP000631181">
    <property type="component" value="Unassembled WGS sequence"/>
</dbReference>
<evidence type="ECO:0000256" key="1">
    <source>
        <dbReference type="SAM" id="Coils"/>
    </source>
</evidence>
<proteinExistence type="predicted"/>